<evidence type="ECO:0000313" key="9">
    <source>
        <dbReference type="Proteomes" id="UP000483672"/>
    </source>
</evidence>
<dbReference type="OrthoDB" id="1600564at2759"/>
<protein>
    <recommendedName>
        <fullName evidence="10">SGNH hydrolase-type esterase domain-containing protein</fullName>
    </recommendedName>
</protein>
<dbReference type="EMBL" id="WIPF01000108">
    <property type="protein sequence ID" value="KAF3208299.1"/>
    <property type="molecule type" value="Genomic_DNA"/>
</dbReference>
<accession>A0A6G1LTE0</accession>
<evidence type="ECO:0000313" key="5">
    <source>
        <dbReference type="EMBL" id="KAF3214902.1"/>
    </source>
</evidence>
<dbReference type="InterPro" id="IPR035986">
    <property type="entry name" value="PKD_dom_sf"/>
</dbReference>
<sequence length="364" mass="40087">MHLSALVGLFSITLTANTPTAVKTPAAAITQNPAAKPSTFVTSIAPTSVPFPATFTRSMPTIPTPSGPPVRYWFSFGDSYTSTNFSVNGVQPSVENPFGNPEGVDDRRRYNATYIPYITTKFNNSITFNYNLARIGASLNYTYENTTFRRSFQGQFNLFTSKYASLPFEEKPWQQNVDTIYSSWFGINDVKSIFASGGNSTDPRIDELITSQFSLLDQLYFDFDAKVFLVINLPPLEAAPLFASDTSRVQGIVRSWNSNLARKVRQFRDEHSVSSILLIDSYKIIKKLQEEPTYGLKNGVWADKLHIKTQVHKVLAKEIAAALEAAVETTVETPGNGTIGGPTTFTAPTPTMEHGSGATSGTLW</sequence>
<keyword evidence="2" id="KW-0732">Signal</keyword>
<feature type="region of interest" description="Disordered" evidence="1">
    <location>
        <begin position="332"/>
        <end position="364"/>
    </location>
</feature>
<dbReference type="SUPFAM" id="SSF49299">
    <property type="entry name" value="PKD domain"/>
    <property type="match status" value="1"/>
</dbReference>
<feature type="compositionally biased region" description="Low complexity" evidence="1">
    <location>
        <begin position="332"/>
        <end position="351"/>
    </location>
</feature>
<dbReference type="EMBL" id="JAABOE010000057">
    <property type="protein sequence ID" value="KAF3174107.1"/>
    <property type="molecule type" value="Genomic_DNA"/>
</dbReference>
<comment type="caution">
    <text evidence="6">The sequence shown here is derived from an EMBL/GenBank/DDBJ whole genome shotgun (WGS) entry which is preliminary data.</text>
</comment>
<evidence type="ECO:0000313" key="6">
    <source>
        <dbReference type="EMBL" id="KAF3218342.1"/>
    </source>
</evidence>
<reference evidence="7 8" key="1">
    <citation type="submission" date="2019-06" db="EMBL/GenBank/DDBJ databases">
        <authorList>
            <person name="Palmer J.M."/>
        </authorList>
    </citation>
    <scope>NUCLEOTIDE SEQUENCE [LARGE SCALE GENOMIC DNA]</scope>
    <source>
        <strain evidence="6 7">TWF106</strain>
        <strain evidence="4 9">TWF191</strain>
        <strain evidence="5">TWF679</strain>
        <strain evidence="3 8">TWF788</strain>
    </source>
</reference>
<dbReference type="AlphaFoldDB" id="A0A6G1LTE0"/>
<dbReference type="Proteomes" id="UP000614610">
    <property type="component" value="Unassembled WGS sequence"/>
</dbReference>
<organism evidence="6 7">
    <name type="scientific">Orbilia oligospora</name>
    <name type="common">Nematode-trapping fungus</name>
    <name type="synonym">Arthrobotrys oligospora</name>
    <dbReference type="NCBI Taxonomy" id="2813651"/>
    <lineage>
        <taxon>Eukaryota</taxon>
        <taxon>Fungi</taxon>
        <taxon>Dikarya</taxon>
        <taxon>Ascomycota</taxon>
        <taxon>Pezizomycotina</taxon>
        <taxon>Orbiliomycetes</taxon>
        <taxon>Orbiliales</taxon>
        <taxon>Orbiliaceae</taxon>
        <taxon>Orbilia</taxon>
    </lineage>
</organism>
<name>A0A6G1LTE0_ORBOL</name>
<feature type="signal peptide" evidence="2">
    <location>
        <begin position="1"/>
        <end position="15"/>
    </location>
</feature>
<evidence type="ECO:0000256" key="1">
    <source>
        <dbReference type="SAM" id="MobiDB-lite"/>
    </source>
</evidence>
<gene>
    <name evidence="6" type="ORF">TWF106_007704</name>
    <name evidence="4" type="ORF">TWF191_000692</name>
    <name evidence="5" type="ORF">TWF679_004680</name>
    <name evidence="3" type="ORF">TWF788_008817</name>
</gene>
<dbReference type="Pfam" id="PF00657">
    <property type="entry name" value="Lipase_GDSL"/>
    <property type="match status" value="1"/>
</dbReference>
<dbReference type="InterPro" id="IPR001087">
    <property type="entry name" value="GDSL"/>
</dbReference>
<dbReference type="Proteomes" id="UP000479691">
    <property type="component" value="Unassembled WGS sequence"/>
</dbReference>
<dbReference type="Proteomes" id="UP000483672">
    <property type="component" value="Unassembled WGS sequence"/>
</dbReference>
<evidence type="ECO:0000313" key="8">
    <source>
        <dbReference type="Proteomes" id="UP000479691"/>
    </source>
</evidence>
<dbReference type="Gene3D" id="3.40.50.1110">
    <property type="entry name" value="SGNH hydrolase"/>
    <property type="match status" value="1"/>
</dbReference>
<feature type="chain" id="PRO_5041172452" description="SGNH hydrolase-type esterase domain-containing protein" evidence="2">
    <location>
        <begin position="16"/>
        <end position="364"/>
    </location>
</feature>
<dbReference type="GO" id="GO:0016788">
    <property type="term" value="F:hydrolase activity, acting on ester bonds"/>
    <property type="evidence" value="ECO:0007669"/>
    <property type="project" value="InterPro"/>
</dbReference>
<dbReference type="InterPro" id="IPR036514">
    <property type="entry name" value="SGNH_hydro_sf"/>
</dbReference>
<evidence type="ECO:0000313" key="7">
    <source>
        <dbReference type="Proteomes" id="UP000472727"/>
    </source>
</evidence>
<evidence type="ECO:0000313" key="4">
    <source>
        <dbReference type="EMBL" id="KAF3208299.1"/>
    </source>
</evidence>
<proteinExistence type="predicted"/>
<dbReference type="EMBL" id="WIWT01000021">
    <property type="protein sequence ID" value="KAF3214902.1"/>
    <property type="molecule type" value="Genomic_DNA"/>
</dbReference>
<dbReference type="SUPFAM" id="SSF52266">
    <property type="entry name" value="SGNH hydrolase"/>
    <property type="match status" value="1"/>
</dbReference>
<evidence type="ECO:0000313" key="3">
    <source>
        <dbReference type="EMBL" id="KAF3174107.1"/>
    </source>
</evidence>
<dbReference type="Proteomes" id="UP000472727">
    <property type="component" value="Unassembled WGS sequence"/>
</dbReference>
<evidence type="ECO:0008006" key="10">
    <source>
        <dbReference type="Google" id="ProtNLM"/>
    </source>
</evidence>
<evidence type="ECO:0000256" key="2">
    <source>
        <dbReference type="SAM" id="SignalP"/>
    </source>
</evidence>
<dbReference type="EMBL" id="WIWS01000041">
    <property type="protein sequence ID" value="KAF3218342.1"/>
    <property type="molecule type" value="Genomic_DNA"/>
</dbReference>